<sequence length="150" mass="17126">MLQTWCISNHVELCNLHRKNMAEDILNETIVRINNMELDYNDKIFNEALIAFEDKIKALGCANLKVFGLPETQRDENGGVFSLDAADGTGKTYLINLLLAKVRQMNMIVLAPHSTKLPGNVRIASRCFLKPPERSGRFHAHCYDERRKRP</sequence>
<comment type="caution">
    <text evidence="1">The sequence shown here is derived from an EMBL/GenBank/DDBJ whole genome shotgun (WGS) entry which is preliminary data.</text>
</comment>
<proteinExistence type="predicted"/>
<evidence type="ECO:0008006" key="3">
    <source>
        <dbReference type="Google" id="ProtNLM"/>
    </source>
</evidence>
<keyword evidence="2" id="KW-1185">Reference proteome</keyword>
<evidence type="ECO:0000313" key="2">
    <source>
        <dbReference type="Proteomes" id="UP000499080"/>
    </source>
</evidence>
<evidence type="ECO:0000313" key="1">
    <source>
        <dbReference type="EMBL" id="GBN89998.1"/>
    </source>
</evidence>
<protein>
    <recommendedName>
        <fullName evidence="3">ATP-dependent DNA helicase</fullName>
    </recommendedName>
</protein>
<gene>
    <name evidence="1" type="ORF">AVEN_120026_1</name>
</gene>
<organism evidence="1 2">
    <name type="scientific">Araneus ventricosus</name>
    <name type="common">Orbweaver spider</name>
    <name type="synonym">Epeira ventricosa</name>
    <dbReference type="NCBI Taxonomy" id="182803"/>
    <lineage>
        <taxon>Eukaryota</taxon>
        <taxon>Metazoa</taxon>
        <taxon>Ecdysozoa</taxon>
        <taxon>Arthropoda</taxon>
        <taxon>Chelicerata</taxon>
        <taxon>Arachnida</taxon>
        <taxon>Araneae</taxon>
        <taxon>Araneomorphae</taxon>
        <taxon>Entelegynae</taxon>
        <taxon>Araneoidea</taxon>
        <taxon>Araneidae</taxon>
        <taxon>Araneus</taxon>
    </lineage>
</organism>
<reference evidence="1 2" key="1">
    <citation type="journal article" date="2019" name="Sci. Rep.">
        <title>Orb-weaving spider Araneus ventricosus genome elucidates the spidroin gene catalogue.</title>
        <authorList>
            <person name="Kono N."/>
            <person name="Nakamura H."/>
            <person name="Ohtoshi R."/>
            <person name="Moran D.A.P."/>
            <person name="Shinohara A."/>
            <person name="Yoshida Y."/>
            <person name="Fujiwara M."/>
            <person name="Mori M."/>
            <person name="Tomita M."/>
            <person name="Arakawa K."/>
        </authorList>
    </citation>
    <scope>NUCLEOTIDE SEQUENCE [LARGE SCALE GENOMIC DNA]</scope>
</reference>
<dbReference type="EMBL" id="BGPR01023091">
    <property type="protein sequence ID" value="GBN89998.1"/>
    <property type="molecule type" value="Genomic_DNA"/>
</dbReference>
<name>A0A4Y2SNW8_ARAVE</name>
<dbReference type="Proteomes" id="UP000499080">
    <property type="component" value="Unassembled WGS sequence"/>
</dbReference>
<accession>A0A4Y2SNW8</accession>
<dbReference type="AlphaFoldDB" id="A0A4Y2SNW8"/>